<comment type="caution">
    <text evidence="2">The sequence shown here is derived from an EMBL/GenBank/DDBJ whole genome shotgun (WGS) entry which is preliminary data.</text>
</comment>
<accession>A0A4R2L6A2</accession>
<dbReference type="AlphaFoldDB" id="A0A4R2L6A2"/>
<dbReference type="InterPro" id="IPR001387">
    <property type="entry name" value="Cro/C1-type_HTH"/>
</dbReference>
<dbReference type="SUPFAM" id="SSF46689">
    <property type="entry name" value="Homeodomain-like"/>
    <property type="match status" value="1"/>
</dbReference>
<keyword evidence="3" id="KW-1185">Reference proteome</keyword>
<dbReference type="EMBL" id="SLWY01000061">
    <property type="protein sequence ID" value="TCO74735.1"/>
    <property type="molecule type" value="Genomic_DNA"/>
</dbReference>
<dbReference type="Pfam" id="PF13592">
    <property type="entry name" value="HTH_33"/>
    <property type="match status" value="1"/>
</dbReference>
<protein>
    <submittedName>
        <fullName evidence="2">Transposase</fullName>
    </submittedName>
</protein>
<dbReference type="InterPro" id="IPR010982">
    <property type="entry name" value="Lambda_DNA-bd_dom_sf"/>
</dbReference>
<dbReference type="GO" id="GO:0003677">
    <property type="term" value="F:DNA binding"/>
    <property type="evidence" value="ECO:0007669"/>
    <property type="project" value="InterPro"/>
</dbReference>
<dbReference type="CDD" id="cd00093">
    <property type="entry name" value="HTH_XRE"/>
    <property type="match status" value="1"/>
</dbReference>
<proteinExistence type="predicted"/>
<reference evidence="2 3" key="1">
    <citation type="submission" date="2019-03" db="EMBL/GenBank/DDBJ databases">
        <title>Genomic Encyclopedia of Type Strains, Phase IV (KMG-IV): sequencing the most valuable type-strain genomes for metagenomic binning, comparative biology and taxonomic classification.</title>
        <authorList>
            <person name="Goeker M."/>
        </authorList>
    </citation>
    <scope>NUCLEOTIDE SEQUENCE [LARGE SCALE GENOMIC DNA]</scope>
    <source>
        <strain evidence="2 3">DSM 25287</strain>
    </source>
</reference>
<name>A0A4R2L6A2_9GAMM</name>
<dbReference type="PROSITE" id="PS50943">
    <property type="entry name" value="HTH_CROC1"/>
    <property type="match status" value="1"/>
</dbReference>
<dbReference type="RefSeq" id="WP_243662744.1">
    <property type="nucleotide sequence ID" value="NZ_SLWY01000061.1"/>
</dbReference>
<feature type="domain" description="HTH cro/C1-type" evidence="1">
    <location>
        <begin position="22"/>
        <end position="45"/>
    </location>
</feature>
<sequence>MSSQTADGFEYRRCRALALRGQGWTQAQIAQALGVTQGAISQWEKAYHQHGRMGLVRQKAAGPIPRLDGFQRQRLLGLLSEGAQAVGFRGEVWTCARVRRVIQLAFGVVYHPAHISRLLRAWGWSVQKPFKRASQRDETAIEAWINARWPAIKKSAGTGRDDRVCGRVRVLPVAPGGADVRAAGPDAAAASVADS</sequence>
<dbReference type="Gene3D" id="1.10.260.40">
    <property type="entry name" value="lambda repressor-like DNA-binding domains"/>
    <property type="match status" value="1"/>
</dbReference>
<organism evidence="2 3">
    <name type="scientific">Plasticicumulans lactativorans</name>
    <dbReference type="NCBI Taxonomy" id="1133106"/>
    <lineage>
        <taxon>Bacteria</taxon>
        <taxon>Pseudomonadati</taxon>
        <taxon>Pseudomonadota</taxon>
        <taxon>Gammaproteobacteria</taxon>
        <taxon>Candidatus Competibacteraceae</taxon>
        <taxon>Plasticicumulans</taxon>
    </lineage>
</organism>
<dbReference type="InterPro" id="IPR025959">
    <property type="entry name" value="Winged_HTH_dom"/>
</dbReference>
<gene>
    <name evidence="2" type="ORF">EV699_1611</name>
</gene>
<dbReference type="Proteomes" id="UP000295765">
    <property type="component" value="Unassembled WGS sequence"/>
</dbReference>
<evidence type="ECO:0000313" key="2">
    <source>
        <dbReference type="EMBL" id="TCO74735.1"/>
    </source>
</evidence>
<dbReference type="InterPro" id="IPR009057">
    <property type="entry name" value="Homeodomain-like_sf"/>
</dbReference>
<evidence type="ECO:0000259" key="1">
    <source>
        <dbReference type="PROSITE" id="PS50943"/>
    </source>
</evidence>
<dbReference type="Pfam" id="PF13384">
    <property type="entry name" value="HTH_23"/>
    <property type="match status" value="1"/>
</dbReference>
<evidence type="ECO:0000313" key="3">
    <source>
        <dbReference type="Proteomes" id="UP000295765"/>
    </source>
</evidence>